<feature type="modified residue" description="N6-(pyridoxal phosphate)lysine" evidence="2">
    <location>
        <position position="35"/>
    </location>
</feature>
<dbReference type="HAMAP" id="MF_02087">
    <property type="entry name" value="PLP_homeostasis"/>
    <property type="match status" value="1"/>
</dbReference>
<dbReference type="InterPro" id="IPR001608">
    <property type="entry name" value="Ala_racemase_N"/>
</dbReference>
<dbReference type="RefSeq" id="WP_318751327.1">
    <property type="nucleotide sequence ID" value="NZ_CP132508.1"/>
</dbReference>
<evidence type="ECO:0000256" key="2">
    <source>
        <dbReference type="HAMAP-Rule" id="MF_02087"/>
    </source>
</evidence>
<keyword evidence="1 2" id="KW-0663">Pyridoxal phosphate</keyword>
<comment type="function">
    <text evidence="2">Pyridoxal 5'-phosphate (PLP)-binding protein, which is involved in PLP homeostasis.</text>
</comment>
<reference evidence="5 6" key="1">
    <citation type="submission" date="2023-08" db="EMBL/GenBank/DDBJ databases">
        <title>Genome sequence of Thermaerobacter compostii strain Ins1, a spore-forming filamentous bacterium isolated from a deep geothermal reservoir.</title>
        <authorList>
            <person name="Bregnard D."/>
            <person name="Gonzalez D."/>
            <person name="Junier P."/>
        </authorList>
    </citation>
    <scope>NUCLEOTIDE SEQUENCE [LARGE SCALE GENOMIC DNA]</scope>
    <source>
        <strain evidence="5 6">Ins1</strain>
    </source>
</reference>
<comment type="similarity">
    <text evidence="2 3">Belongs to the pyridoxal phosphate-binding protein YggS/PROSC family.</text>
</comment>
<keyword evidence="6" id="KW-1185">Reference proteome</keyword>
<evidence type="ECO:0000313" key="5">
    <source>
        <dbReference type="EMBL" id="WPD19882.1"/>
    </source>
</evidence>
<dbReference type="InterPro" id="IPR029066">
    <property type="entry name" value="PLP-binding_barrel"/>
</dbReference>
<proteinExistence type="inferred from homology"/>
<dbReference type="PANTHER" id="PTHR10146:SF14">
    <property type="entry name" value="PYRIDOXAL PHOSPHATE HOMEOSTASIS PROTEIN"/>
    <property type="match status" value="1"/>
</dbReference>
<dbReference type="PROSITE" id="PS01211">
    <property type="entry name" value="UPF0001"/>
    <property type="match status" value="1"/>
</dbReference>
<sequence>MSIAERVAAVRERIAAAAARAGRDPGAVTLVAVSKSVPVAAMREAYAAGIRHFGENRAQEARDKFPAFGDDVHWHFVGRLQTNKVKYIVRHCHLLHSLDRVALAQEVDRRASRCGRVLPCLVEVNVAGEATKAGLPPEKVIPFLQQVAGRPGLRVVGLMTVAPRADNPEEVRPVFRRLRQLLEEAAERCRDLPGIEMRHLSMGMTDDFEVAVEEGATIVRIGRAIFGERG</sequence>
<gene>
    <name evidence="5" type="ORF">Q5761_04330</name>
</gene>
<name>A0ABZ0QT64_9FIRM</name>
<dbReference type="PANTHER" id="PTHR10146">
    <property type="entry name" value="PROLINE SYNTHETASE CO-TRANSCRIBED BACTERIAL HOMOLOG PROTEIN"/>
    <property type="match status" value="1"/>
</dbReference>
<dbReference type="Proteomes" id="UP001304683">
    <property type="component" value="Chromosome"/>
</dbReference>
<dbReference type="InterPro" id="IPR011078">
    <property type="entry name" value="PyrdxlP_homeostasis"/>
</dbReference>
<organism evidence="5 6">
    <name type="scientific">Thermaerobacter composti</name>
    <dbReference type="NCBI Taxonomy" id="554949"/>
    <lineage>
        <taxon>Bacteria</taxon>
        <taxon>Bacillati</taxon>
        <taxon>Bacillota</taxon>
        <taxon>Clostridia</taxon>
        <taxon>Eubacteriales</taxon>
        <taxon>Clostridiales Family XVII. Incertae Sedis</taxon>
        <taxon>Thermaerobacter</taxon>
    </lineage>
</organism>
<dbReference type="PIRSF" id="PIRSF004848">
    <property type="entry name" value="YBL036c_PLPDEIII"/>
    <property type="match status" value="1"/>
</dbReference>
<accession>A0ABZ0QT64</accession>
<evidence type="ECO:0000259" key="4">
    <source>
        <dbReference type="Pfam" id="PF01168"/>
    </source>
</evidence>
<feature type="domain" description="Alanine racemase N-terminal" evidence="4">
    <location>
        <begin position="8"/>
        <end position="228"/>
    </location>
</feature>
<protein>
    <recommendedName>
        <fullName evidence="2">Pyridoxal phosphate homeostasis protein</fullName>
        <shortName evidence="2">PLP homeostasis protein</shortName>
    </recommendedName>
</protein>
<dbReference type="EMBL" id="CP132508">
    <property type="protein sequence ID" value="WPD19882.1"/>
    <property type="molecule type" value="Genomic_DNA"/>
</dbReference>
<dbReference type="CDD" id="cd00635">
    <property type="entry name" value="PLPDE_III_YBL036c_like"/>
    <property type="match status" value="1"/>
</dbReference>
<dbReference type="Gene3D" id="3.20.20.10">
    <property type="entry name" value="Alanine racemase"/>
    <property type="match status" value="1"/>
</dbReference>
<dbReference type="SUPFAM" id="SSF51419">
    <property type="entry name" value="PLP-binding barrel"/>
    <property type="match status" value="1"/>
</dbReference>
<evidence type="ECO:0000256" key="1">
    <source>
        <dbReference type="ARBA" id="ARBA00022898"/>
    </source>
</evidence>
<dbReference type="Pfam" id="PF01168">
    <property type="entry name" value="Ala_racemase_N"/>
    <property type="match status" value="1"/>
</dbReference>
<evidence type="ECO:0000313" key="6">
    <source>
        <dbReference type="Proteomes" id="UP001304683"/>
    </source>
</evidence>
<evidence type="ECO:0000256" key="3">
    <source>
        <dbReference type="RuleBase" id="RU004514"/>
    </source>
</evidence>
<dbReference type="NCBIfam" id="TIGR00044">
    <property type="entry name" value="YggS family pyridoxal phosphate-dependent enzyme"/>
    <property type="match status" value="1"/>
</dbReference>